<dbReference type="AlphaFoldDB" id="A0A2Z5R238"/>
<dbReference type="Pfam" id="PF11305">
    <property type="entry name" value="DUF3107"/>
    <property type="match status" value="1"/>
</dbReference>
<keyword evidence="2" id="KW-1185">Reference proteome</keyword>
<evidence type="ECO:0000313" key="1">
    <source>
        <dbReference type="EMBL" id="BAV88662.1"/>
    </source>
</evidence>
<dbReference type="GeneID" id="93862599"/>
<dbReference type="EMBL" id="AP017895">
    <property type="protein sequence ID" value="BAV88662.1"/>
    <property type="molecule type" value="Genomic_DNA"/>
</dbReference>
<protein>
    <submittedName>
        <fullName evidence="1">Uncharacterized protein</fullName>
    </submittedName>
</protein>
<gene>
    <name evidence="1" type="ORF">RA11412_2363</name>
</gene>
<evidence type="ECO:0000313" key="2">
    <source>
        <dbReference type="Proteomes" id="UP000250241"/>
    </source>
</evidence>
<name>A0A2Z5R238_9MICC</name>
<dbReference type="RefSeq" id="WP_128087979.1">
    <property type="nucleotide sequence ID" value="NZ_CAJPQC010000018.1"/>
</dbReference>
<reference evidence="1 2" key="1">
    <citation type="submission" date="2016-10" db="EMBL/GenBank/DDBJ databases">
        <title>Genome sequence of Rothia aeria strain JCM11412.</title>
        <authorList>
            <person name="Nambu T."/>
        </authorList>
    </citation>
    <scope>NUCLEOTIDE SEQUENCE [LARGE SCALE GENOMIC DNA]</scope>
    <source>
        <strain evidence="1 2">JCM 11412</strain>
    </source>
</reference>
<sequence length="75" mass="8260">MEIKIGIRHISREISIDTNETAEKVRSKVTDAIHNGTTLEITDEKGATTFIPGAQISYVELGTEEKRHIGFGFSA</sequence>
<proteinExistence type="predicted"/>
<dbReference type="KEGG" id="raj:RA11412_2363"/>
<dbReference type="InterPro" id="IPR021456">
    <property type="entry name" value="DUF3107"/>
</dbReference>
<organism evidence="1 2">
    <name type="scientific">Rothia aeria</name>
    <dbReference type="NCBI Taxonomy" id="172042"/>
    <lineage>
        <taxon>Bacteria</taxon>
        <taxon>Bacillati</taxon>
        <taxon>Actinomycetota</taxon>
        <taxon>Actinomycetes</taxon>
        <taxon>Micrococcales</taxon>
        <taxon>Micrococcaceae</taxon>
        <taxon>Rothia</taxon>
    </lineage>
</organism>
<dbReference type="Proteomes" id="UP000250241">
    <property type="component" value="Chromosome"/>
</dbReference>
<accession>A0A2Z5R238</accession>